<reference evidence="3 4" key="1">
    <citation type="submission" date="2019-06" db="EMBL/GenBank/DDBJ databases">
        <title>Persicimonas caeni gen. nov., sp. nov., a predatory bacterium isolated from solar saltern.</title>
        <authorList>
            <person name="Wang S."/>
        </authorList>
    </citation>
    <scope>NUCLEOTIDE SEQUENCE [LARGE SCALE GENOMIC DNA]</scope>
    <source>
        <strain evidence="3 4">YN101</strain>
    </source>
</reference>
<dbReference type="PANTHER" id="PTHR35849">
    <property type="entry name" value="BLR2341 PROTEIN"/>
    <property type="match status" value="1"/>
</dbReference>
<dbReference type="InterPro" id="IPR052746">
    <property type="entry name" value="MlaB_ABC_Transporter"/>
</dbReference>
<dbReference type="SUPFAM" id="SSF52091">
    <property type="entry name" value="SpoIIaa-like"/>
    <property type="match status" value="1"/>
</dbReference>
<accession>A0A4Y6PZ39</accession>
<name>A0A4Y6PZ39_PERCE</name>
<dbReference type="Gene3D" id="3.30.750.24">
    <property type="entry name" value="STAS domain"/>
    <property type="match status" value="1"/>
</dbReference>
<dbReference type="Proteomes" id="UP000315995">
    <property type="component" value="Chromosome"/>
</dbReference>
<evidence type="ECO:0000259" key="2">
    <source>
        <dbReference type="PROSITE" id="PS50801"/>
    </source>
</evidence>
<dbReference type="InterPro" id="IPR036513">
    <property type="entry name" value="STAS_dom_sf"/>
</dbReference>
<evidence type="ECO:0000313" key="3">
    <source>
        <dbReference type="EMBL" id="QDG53584.1"/>
    </source>
</evidence>
<dbReference type="Pfam" id="PF13466">
    <property type="entry name" value="STAS_2"/>
    <property type="match status" value="1"/>
</dbReference>
<dbReference type="InterPro" id="IPR058548">
    <property type="entry name" value="MlaB-like_STAS"/>
</dbReference>
<feature type="region of interest" description="Disordered" evidence="1">
    <location>
        <begin position="105"/>
        <end position="128"/>
    </location>
</feature>
<accession>A0A5B8Y9Z2</accession>
<sequence>MHISLYSHRWARRMNTSSQPVTLPEQLGLAQVDELHAHLVDLLETTHEIVFDAGAVDRLDAAGVQLLCAAARATQQAGGSVSWRAVSPALVRAAEQLGLSEALLLPTEDASENTSDSPTGDTDKWPRY</sequence>
<proteinExistence type="predicted"/>
<organism evidence="3 4">
    <name type="scientific">Persicimonas caeni</name>
    <dbReference type="NCBI Taxonomy" id="2292766"/>
    <lineage>
        <taxon>Bacteria</taxon>
        <taxon>Deltaproteobacteria</taxon>
        <taxon>Bradymonadales</taxon>
        <taxon>Bradymonadaceae</taxon>
        <taxon>Persicimonas</taxon>
    </lineage>
</organism>
<dbReference type="CDD" id="cd07043">
    <property type="entry name" value="STAS_anti-anti-sigma_factors"/>
    <property type="match status" value="1"/>
</dbReference>
<protein>
    <submittedName>
        <fullName evidence="3">STAS domain-containing protein</fullName>
    </submittedName>
</protein>
<gene>
    <name evidence="3" type="ORF">FIV42_23420</name>
</gene>
<feature type="domain" description="STAS" evidence="2">
    <location>
        <begin position="21"/>
        <end position="103"/>
    </location>
</feature>
<dbReference type="EMBL" id="CP041186">
    <property type="protein sequence ID" value="QDG53584.1"/>
    <property type="molecule type" value="Genomic_DNA"/>
</dbReference>
<evidence type="ECO:0000313" key="4">
    <source>
        <dbReference type="Proteomes" id="UP000315995"/>
    </source>
</evidence>
<dbReference type="PANTHER" id="PTHR35849:SF2">
    <property type="entry name" value="BLR2341 PROTEIN"/>
    <property type="match status" value="1"/>
</dbReference>
<dbReference type="AlphaFoldDB" id="A0A4Y6PZ39"/>
<keyword evidence="4" id="KW-1185">Reference proteome</keyword>
<dbReference type="PROSITE" id="PS50801">
    <property type="entry name" value="STAS"/>
    <property type="match status" value="1"/>
</dbReference>
<dbReference type="InterPro" id="IPR002645">
    <property type="entry name" value="STAS_dom"/>
</dbReference>
<evidence type="ECO:0000256" key="1">
    <source>
        <dbReference type="SAM" id="MobiDB-lite"/>
    </source>
</evidence>